<dbReference type="EMBL" id="JBBJBU010000014">
    <property type="protein sequence ID" value="KAK7203036.1"/>
    <property type="molecule type" value="Genomic_DNA"/>
</dbReference>
<dbReference type="CDD" id="cd12148">
    <property type="entry name" value="fungal_TF_MHR"/>
    <property type="match status" value="1"/>
</dbReference>
<dbReference type="SMART" id="SM00066">
    <property type="entry name" value="GAL4"/>
    <property type="match status" value="1"/>
</dbReference>
<dbReference type="Pfam" id="PF00172">
    <property type="entry name" value="Zn_clus"/>
    <property type="match status" value="1"/>
</dbReference>
<keyword evidence="2" id="KW-0479">Metal-binding</keyword>
<evidence type="ECO:0000256" key="3">
    <source>
        <dbReference type="ARBA" id="ARBA00023015"/>
    </source>
</evidence>
<dbReference type="PROSITE" id="PS50048">
    <property type="entry name" value="ZN2_CY6_FUNGAL_2"/>
    <property type="match status" value="1"/>
</dbReference>
<dbReference type="RefSeq" id="XP_064766069.1">
    <property type="nucleotide sequence ID" value="XM_064910712.1"/>
</dbReference>
<feature type="compositionally biased region" description="Polar residues" evidence="6">
    <location>
        <begin position="686"/>
        <end position="698"/>
    </location>
</feature>
<dbReference type="Pfam" id="PF04082">
    <property type="entry name" value="Fungal_trans"/>
    <property type="match status" value="1"/>
</dbReference>
<evidence type="ECO:0000313" key="8">
    <source>
        <dbReference type="EMBL" id="KAK7203036.1"/>
    </source>
</evidence>
<evidence type="ECO:0000256" key="2">
    <source>
        <dbReference type="ARBA" id="ARBA00022723"/>
    </source>
</evidence>
<gene>
    <name evidence="8" type="ORF">BZA70DRAFT_251653</name>
</gene>
<dbReference type="SMART" id="SM00906">
    <property type="entry name" value="Fungal_trans"/>
    <property type="match status" value="1"/>
</dbReference>
<organism evidence="8 9">
    <name type="scientific">Myxozyma melibiosi</name>
    <dbReference type="NCBI Taxonomy" id="54550"/>
    <lineage>
        <taxon>Eukaryota</taxon>
        <taxon>Fungi</taxon>
        <taxon>Dikarya</taxon>
        <taxon>Ascomycota</taxon>
        <taxon>Saccharomycotina</taxon>
        <taxon>Lipomycetes</taxon>
        <taxon>Lipomycetales</taxon>
        <taxon>Lipomycetaceae</taxon>
        <taxon>Myxozyma</taxon>
    </lineage>
</organism>
<sequence length="819" mass="92432">MVNSYKLHQLQPSEVDEGVDEADDGTEGIEGPACLGCRKRKRKCSRTQPCFYCTKFNLECEYDEMKAKPKLKAGVLQSHSERLDNLEKLFLGQSILLRQLLAPALQNINELATNVAPDIISTAVCNLADDPYGLQLKGFEETLRGLRNDFGFSNRKPSSSEQDHTSQHRSEDDLTPLLSTFHGTRSYLPPEDLISDLVDLHFEFIQPWIPVLHRDTFKAKVRNIAERPRLAVILHAIVVAASRFSKDCRLRNRKIREKLCNACRQYVILQSLESYSVENVQAAIIIAFDSIGAGRGPKSWALVDSMTRTVEHLRLSFEEDEENTNSTGADDDRQSTPSPNQKFMTRMTFLRKADTFIEQEERRRVFWNVFLLDRFCSISTGWNPSLTAVDVRRRLPINGEYWSDNIPHHGETPSTTNGDRSSSVGGCGDEHRPSAREDEVQSLGGFSYCVEASEFLSAVTQFFLHQDVHPQSLAELQEWMNGFKDLDLRLAQWKANLPARWREVRLHPEPKPKFDPLMDQNLTLAHMTHNTSVILLHQFVAYPVAQWQLTSMMRSSQRSSADTCLAAAKEICNMTSRYLNAMDGIVNPQFGFCLFVCGRMLLCHSSFTNTELLPEFSLIIDALGELALRWRGDYYGVGEMDNLFARFQRSLISARTQMRANENEKIDIRAPVYAATSTREMDQAKSLPQSPATSKSQHYATMATFEPSSSSQGIKPNNEMSSERLAPNSTSPPLPISFQADRTMLAPFLSGDLPVYSQVNTRVNSPLAAFGSDTELDVVDAAGNKQSESIGFNIDDLVPWFDDPQFSELDRVWTFVTAD</sequence>
<dbReference type="InterPro" id="IPR036864">
    <property type="entry name" value="Zn2-C6_fun-type_DNA-bd_sf"/>
</dbReference>
<keyword evidence="9" id="KW-1185">Reference proteome</keyword>
<feature type="region of interest" description="Disordered" evidence="6">
    <location>
        <begin position="704"/>
        <end position="735"/>
    </location>
</feature>
<name>A0ABR1EZK6_9ASCO</name>
<reference evidence="8 9" key="1">
    <citation type="submission" date="2024-03" db="EMBL/GenBank/DDBJ databases">
        <title>Genome-scale model development and genomic sequencing of the oleaginous clade Lipomyces.</title>
        <authorList>
            <consortium name="Lawrence Berkeley National Laboratory"/>
            <person name="Czajka J.J."/>
            <person name="Han Y."/>
            <person name="Kim J."/>
            <person name="Mondo S.J."/>
            <person name="Hofstad B.A."/>
            <person name="Robles A."/>
            <person name="Haridas S."/>
            <person name="Riley R."/>
            <person name="LaButti K."/>
            <person name="Pangilinan J."/>
            <person name="Andreopoulos W."/>
            <person name="Lipzen A."/>
            <person name="Yan J."/>
            <person name="Wang M."/>
            <person name="Ng V."/>
            <person name="Grigoriev I.V."/>
            <person name="Spatafora J.W."/>
            <person name="Magnuson J.K."/>
            <person name="Baker S.E."/>
            <person name="Pomraning K.R."/>
        </authorList>
    </citation>
    <scope>NUCLEOTIDE SEQUENCE [LARGE SCALE GENOMIC DNA]</scope>
    <source>
        <strain evidence="8 9">Phaff 52-87</strain>
    </source>
</reference>
<dbReference type="PANTHER" id="PTHR47338">
    <property type="entry name" value="ZN(II)2CYS6 TRANSCRIPTION FACTOR (EUROFUNG)-RELATED"/>
    <property type="match status" value="1"/>
</dbReference>
<dbReference type="PROSITE" id="PS00463">
    <property type="entry name" value="ZN2_CY6_FUNGAL_1"/>
    <property type="match status" value="1"/>
</dbReference>
<keyword evidence="3" id="KW-0805">Transcription regulation</keyword>
<proteinExistence type="predicted"/>
<feature type="compositionally biased region" description="Polar residues" evidence="6">
    <location>
        <begin position="706"/>
        <end position="720"/>
    </location>
</feature>
<evidence type="ECO:0000256" key="4">
    <source>
        <dbReference type="ARBA" id="ARBA00023163"/>
    </source>
</evidence>
<dbReference type="InterPro" id="IPR007219">
    <property type="entry name" value="XnlR_reg_dom"/>
</dbReference>
<protein>
    <submittedName>
        <fullName evidence="8">Fungal-specific transcription factor domain-containing protein</fullName>
    </submittedName>
</protein>
<keyword evidence="5" id="KW-0539">Nucleus</keyword>
<feature type="compositionally biased region" description="Basic and acidic residues" evidence="6">
    <location>
        <begin position="161"/>
        <end position="172"/>
    </location>
</feature>
<feature type="domain" description="Zn(2)-C6 fungal-type" evidence="7">
    <location>
        <begin position="33"/>
        <end position="62"/>
    </location>
</feature>
<feature type="region of interest" description="Disordered" evidence="6">
    <location>
        <begin position="679"/>
        <end position="698"/>
    </location>
</feature>
<dbReference type="Proteomes" id="UP001498771">
    <property type="component" value="Unassembled WGS sequence"/>
</dbReference>
<dbReference type="GeneID" id="90036224"/>
<feature type="compositionally biased region" description="Polar residues" evidence="6">
    <location>
        <begin position="412"/>
        <end position="424"/>
    </location>
</feature>
<evidence type="ECO:0000256" key="6">
    <source>
        <dbReference type="SAM" id="MobiDB-lite"/>
    </source>
</evidence>
<feature type="region of interest" description="Disordered" evidence="6">
    <location>
        <begin position="316"/>
        <end position="341"/>
    </location>
</feature>
<evidence type="ECO:0000256" key="1">
    <source>
        <dbReference type="ARBA" id="ARBA00004123"/>
    </source>
</evidence>
<feature type="region of interest" description="Disordered" evidence="6">
    <location>
        <begin position="403"/>
        <end position="436"/>
    </location>
</feature>
<dbReference type="InterPro" id="IPR050815">
    <property type="entry name" value="TF_fung"/>
</dbReference>
<comment type="subcellular location">
    <subcellularLocation>
        <location evidence="1">Nucleus</location>
    </subcellularLocation>
</comment>
<dbReference type="Gene3D" id="4.10.240.10">
    <property type="entry name" value="Zn(2)-C6 fungal-type DNA-binding domain"/>
    <property type="match status" value="1"/>
</dbReference>
<evidence type="ECO:0000259" key="7">
    <source>
        <dbReference type="PROSITE" id="PS50048"/>
    </source>
</evidence>
<comment type="caution">
    <text evidence="8">The sequence shown here is derived from an EMBL/GenBank/DDBJ whole genome shotgun (WGS) entry which is preliminary data.</text>
</comment>
<evidence type="ECO:0000313" key="9">
    <source>
        <dbReference type="Proteomes" id="UP001498771"/>
    </source>
</evidence>
<dbReference type="PANTHER" id="PTHR47338:SF23">
    <property type="entry name" value="ZN(II)2CYS6 TRANSCRIPTION FACTOR (EUROFUNG)"/>
    <property type="match status" value="1"/>
</dbReference>
<evidence type="ECO:0000256" key="5">
    <source>
        <dbReference type="ARBA" id="ARBA00023242"/>
    </source>
</evidence>
<dbReference type="InterPro" id="IPR001138">
    <property type="entry name" value="Zn2Cys6_DnaBD"/>
</dbReference>
<feature type="region of interest" description="Disordered" evidence="6">
    <location>
        <begin position="154"/>
        <end position="174"/>
    </location>
</feature>
<keyword evidence="4" id="KW-0804">Transcription</keyword>
<accession>A0ABR1EZK6</accession>
<dbReference type="SUPFAM" id="SSF57701">
    <property type="entry name" value="Zn2/Cys6 DNA-binding domain"/>
    <property type="match status" value="1"/>
</dbReference>
<dbReference type="CDD" id="cd00067">
    <property type="entry name" value="GAL4"/>
    <property type="match status" value="1"/>
</dbReference>